<comment type="subcellular location">
    <subcellularLocation>
        <location evidence="2">Cell inner membrane</location>
        <topology evidence="2">Multi-pass membrane protein</topology>
    </subcellularLocation>
</comment>
<evidence type="ECO:0000256" key="5">
    <source>
        <dbReference type="ARBA" id="ARBA00022519"/>
    </source>
</evidence>
<evidence type="ECO:0000256" key="10">
    <source>
        <dbReference type="ARBA" id="ARBA00022777"/>
    </source>
</evidence>
<dbReference type="InterPro" id="IPR036890">
    <property type="entry name" value="HATPase_C_sf"/>
</dbReference>
<feature type="transmembrane region" description="Helical" evidence="15">
    <location>
        <begin position="163"/>
        <end position="185"/>
    </location>
</feature>
<dbReference type="InterPro" id="IPR003661">
    <property type="entry name" value="HisK_dim/P_dom"/>
</dbReference>
<evidence type="ECO:0000256" key="11">
    <source>
        <dbReference type="ARBA" id="ARBA00022840"/>
    </source>
</evidence>
<dbReference type="Gene3D" id="1.10.287.130">
    <property type="match status" value="1"/>
</dbReference>
<sequence length="448" mass="49621">MKAARMLERVVRRLLPRSFQGRSLLIVLMPLLITQIVALQLFYGNYLNVVSRRLADSVVSDLAYIRDSVEHMPGQQDWILDQARWRTQLVITFHPGARLTDAPAPFVLGPMDEDLTNAVRRVFDAPCYIDWNATRQSVRLDIPLHDGVLEVIVPRKRLDVGPIWLFVAWEVGSAILLFMVAGLFIGRQVRAVRRLARAAENFGLGRDDGPIHPQGALEIRKAALAFNRMQARVNRFVTHRTAVLAGVSHDLRTPLTRLRLTLAMMPVEGMVEAQELRPDIEDMVADIAEMERLIGSYLSFARGEGEEDPVPTDLLALLRDVAAATTRAGGDVLAIHAEQSLTVPVRPDAMRRVLINLAENARRHGGRMMFALRQTGRMVEITIDDDGPGIAQSRRKDVFRAFSSTAGPEGGSGLGLTIARDIMAAHGGSVVLRNSPLGGLRVMLKLPQ</sequence>
<evidence type="ECO:0000256" key="15">
    <source>
        <dbReference type="SAM" id="Phobius"/>
    </source>
</evidence>
<keyword evidence="9" id="KW-0547">Nucleotide-binding</keyword>
<dbReference type="InterPro" id="IPR005467">
    <property type="entry name" value="His_kinase_dom"/>
</dbReference>
<evidence type="ECO:0000256" key="7">
    <source>
        <dbReference type="ARBA" id="ARBA00022679"/>
    </source>
</evidence>
<keyword evidence="8 15" id="KW-0812">Transmembrane</keyword>
<dbReference type="SMART" id="SM00388">
    <property type="entry name" value="HisKA"/>
    <property type="match status" value="1"/>
</dbReference>
<dbReference type="EMBL" id="CBLX010000009">
    <property type="protein sequence ID" value="CDG39259.1"/>
    <property type="molecule type" value="Genomic_DNA"/>
</dbReference>
<evidence type="ECO:0000256" key="3">
    <source>
        <dbReference type="ARBA" id="ARBA00012438"/>
    </source>
</evidence>
<evidence type="ECO:0000313" key="19">
    <source>
        <dbReference type="Proteomes" id="UP000027583"/>
    </source>
</evidence>
<dbReference type="InterPro" id="IPR036097">
    <property type="entry name" value="HisK_dim/P_sf"/>
</dbReference>
<evidence type="ECO:0000256" key="2">
    <source>
        <dbReference type="ARBA" id="ARBA00004429"/>
    </source>
</evidence>
<dbReference type="PANTHER" id="PTHR44936">
    <property type="entry name" value="SENSOR PROTEIN CREC"/>
    <property type="match status" value="1"/>
</dbReference>
<gene>
    <name evidence="18" type="ORF">ASAP_1214</name>
</gene>
<evidence type="ECO:0000256" key="6">
    <source>
        <dbReference type="ARBA" id="ARBA00022553"/>
    </source>
</evidence>
<dbReference type="InterPro" id="IPR003660">
    <property type="entry name" value="HAMP_dom"/>
</dbReference>
<dbReference type="InterPro" id="IPR004358">
    <property type="entry name" value="Sig_transdc_His_kin-like_C"/>
</dbReference>
<evidence type="ECO:0000256" key="13">
    <source>
        <dbReference type="ARBA" id="ARBA00023012"/>
    </source>
</evidence>
<dbReference type="Pfam" id="PF00512">
    <property type="entry name" value="HisKA"/>
    <property type="match status" value="1"/>
</dbReference>
<dbReference type="Gene3D" id="3.30.565.10">
    <property type="entry name" value="Histidine kinase-like ATPase, C-terminal domain"/>
    <property type="match status" value="1"/>
</dbReference>
<dbReference type="RefSeq" id="WP_023977529.1">
    <property type="nucleotide sequence ID" value="NZ_CBLX010000009.1"/>
</dbReference>
<dbReference type="Proteomes" id="UP000027583">
    <property type="component" value="Unassembled WGS sequence"/>
</dbReference>
<evidence type="ECO:0000259" key="16">
    <source>
        <dbReference type="PROSITE" id="PS50109"/>
    </source>
</evidence>
<keyword evidence="13" id="KW-0902">Two-component regulatory system</keyword>
<dbReference type="CDD" id="cd00075">
    <property type="entry name" value="HATPase"/>
    <property type="match status" value="1"/>
</dbReference>
<name>A0A060QDT0_9PROT</name>
<reference evidence="18 19" key="1">
    <citation type="journal article" date="2014" name="Genome Biol. Evol.">
        <title>Acetic acid bacteria genomes reveal functional traits for adaptation to life in insect guts.</title>
        <authorList>
            <person name="Chouaia B."/>
            <person name="Gaiarsa S."/>
            <person name="Crotti E."/>
            <person name="Comandatore F."/>
            <person name="Degli Esposti M."/>
            <person name="Ricci I."/>
            <person name="Alma A."/>
            <person name="Favia G."/>
            <person name="Bandi C."/>
            <person name="Daffonchio D."/>
        </authorList>
    </citation>
    <scope>NUCLEOTIDE SEQUENCE [LARGE SCALE GENOMIC DNA]</scope>
    <source>
        <strain evidence="18 19">SF2.1</strain>
    </source>
</reference>
<evidence type="ECO:0000256" key="14">
    <source>
        <dbReference type="ARBA" id="ARBA00023136"/>
    </source>
</evidence>
<feature type="domain" description="HAMP" evidence="17">
    <location>
        <begin position="186"/>
        <end position="238"/>
    </location>
</feature>
<dbReference type="InterPro" id="IPR003594">
    <property type="entry name" value="HATPase_dom"/>
</dbReference>
<keyword evidence="6" id="KW-0597">Phosphoprotein</keyword>
<dbReference type="eggNOG" id="COG2205">
    <property type="taxonomic scope" value="Bacteria"/>
</dbReference>
<dbReference type="GO" id="GO:0000155">
    <property type="term" value="F:phosphorelay sensor kinase activity"/>
    <property type="evidence" value="ECO:0007669"/>
    <property type="project" value="InterPro"/>
</dbReference>
<keyword evidence="10" id="KW-0418">Kinase</keyword>
<dbReference type="SUPFAM" id="SSF55874">
    <property type="entry name" value="ATPase domain of HSP90 chaperone/DNA topoisomerase II/histidine kinase"/>
    <property type="match status" value="1"/>
</dbReference>
<keyword evidence="7 18" id="KW-0808">Transferase</keyword>
<keyword evidence="12 15" id="KW-1133">Transmembrane helix</keyword>
<feature type="transmembrane region" description="Helical" evidence="15">
    <location>
        <begin position="21"/>
        <end position="43"/>
    </location>
</feature>
<comment type="caution">
    <text evidence="18">The sequence shown here is derived from an EMBL/GenBank/DDBJ whole genome shotgun (WGS) entry which is preliminary data.</text>
</comment>
<keyword evidence="11" id="KW-0067">ATP-binding</keyword>
<comment type="catalytic activity">
    <reaction evidence="1">
        <text>ATP + protein L-histidine = ADP + protein N-phospho-L-histidine.</text>
        <dbReference type="EC" id="2.7.13.3"/>
    </reaction>
</comment>
<keyword evidence="4" id="KW-1003">Cell membrane</keyword>
<dbReference type="GO" id="GO:0005886">
    <property type="term" value="C:plasma membrane"/>
    <property type="evidence" value="ECO:0007669"/>
    <property type="project" value="UniProtKB-SubCell"/>
</dbReference>
<dbReference type="GO" id="GO:0005524">
    <property type="term" value="F:ATP binding"/>
    <property type="evidence" value="ECO:0007669"/>
    <property type="project" value="UniProtKB-KW"/>
</dbReference>
<dbReference type="EC" id="2.7.13.3" evidence="3"/>
<accession>A0A060QDT0</accession>
<dbReference type="SUPFAM" id="SSF47384">
    <property type="entry name" value="Homodimeric domain of signal transducing histidine kinase"/>
    <property type="match status" value="1"/>
</dbReference>
<reference evidence="18 19" key="2">
    <citation type="journal article" date="2014" name="PLoS ONE">
        <title>Evolution of mitochondria reconstructed from the energy metabolism of living bacteria.</title>
        <authorList>
            <person name="Degli Esposti M."/>
            <person name="Chouaia B."/>
            <person name="Comandatore F."/>
            <person name="Crotti E."/>
            <person name="Sassera D."/>
            <person name="Lievens P.M."/>
            <person name="Daffonchio D."/>
            <person name="Bandi C."/>
        </authorList>
    </citation>
    <scope>NUCLEOTIDE SEQUENCE [LARGE SCALE GENOMIC DNA]</scope>
    <source>
        <strain evidence="18 19">SF2.1</strain>
    </source>
</reference>
<evidence type="ECO:0000256" key="4">
    <source>
        <dbReference type="ARBA" id="ARBA00022475"/>
    </source>
</evidence>
<protein>
    <recommendedName>
        <fullName evidence="3">histidine kinase</fullName>
        <ecNumber evidence="3">2.7.13.3</ecNumber>
    </recommendedName>
</protein>
<keyword evidence="14 15" id="KW-0472">Membrane</keyword>
<evidence type="ECO:0000313" key="18">
    <source>
        <dbReference type="EMBL" id="CDG39259.1"/>
    </source>
</evidence>
<evidence type="ECO:0000256" key="1">
    <source>
        <dbReference type="ARBA" id="ARBA00000085"/>
    </source>
</evidence>
<dbReference type="PANTHER" id="PTHR44936:SF5">
    <property type="entry name" value="SENSOR HISTIDINE KINASE ENVZ"/>
    <property type="match status" value="1"/>
</dbReference>
<dbReference type="Pfam" id="PF02518">
    <property type="entry name" value="HATPase_c"/>
    <property type="match status" value="1"/>
</dbReference>
<evidence type="ECO:0000256" key="12">
    <source>
        <dbReference type="ARBA" id="ARBA00022989"/>
    </source>
</evidence>
<dbReference type="CDD" id="cd00082">
    <property type="entry name" value="HisKA"/>
    <property type="match status" value="1"/>
</dbReference>
<dbReference type="PRINTS" id="PR00344">
    <property type="entry name" value="BCTRLSENSOR"/>
</dbReference>
<dbReference type="PROSITE" id="PS50885">
    <property type="entry name" value="HAMP"/>
    <property type="match status" value="1"/>
</dbReference>
<dbReference type="Pfam" id="PF00672">
    <property type="entry name" value="HAMP"/>
    <property type="match status" value="1"/>
</dbReference>
<evidence type="ECO:0000256" key="8">
    <source>
        <dbReference type="ARBA" id="ARBA00022692"/>
    </source>
</evidence>
<dbReference type="InterPro" id="IPR050980">
    <property type="entry name" value="2C_sensor_his_kinase"/>
</dbReference>
<proteinExistence type="predicted"/>
<dbReference type="AlphaFoldDB" id="A0A060QDT0"/>
<evidence type="ECO:0000256" key="9">
    <source>
        <dbReference type="ARBA" id="ARBA00022741"/>
    </source>
</evidence>
<evidence type="ECO:0000259" key="17">
    <source>
        <dbReference type="PROSITE" id="PS50885"/>
    </source>
</evidence>
<organism evidence="18 19">
    <name type="scientific">Asaia bogorensis</name>
    <dbReference type="NCBI Taxonomy" id="91915"/>
    <lineage>
        <taxon>Bacteria</taxon>
        <taxon>Pseudomonadati</taxon>
        <taxon>Pseudomonadota</taxon>
        <taxon>Alphaproteobacteria</taxon>
        <taxon>Acetobacterales</taxon>
        <taxon>Acetobacteraceae</taxon>
        <taxon>Asaia</taxon>
    </lineage>
</organism>
<keyword evidence="5" id="KW-0997">Cell inner membrane</keyword>
<dbReference type="SMART" id="SM00304">
    <property type="entry name" value="HAMP"/>
    <property type="match status" value="1"/>
</dbReference>
<dbReference type="SMART" id="SM00387">
    <property type="entry name" value="HATPase_c"/>
    <property type="match status" value="1"/>
</dbReference>
<dbReference type="PROSITE" id="PS50109">
    <property type="entry name" value="HIS_KIN"/>
    <property type="match status" value="1"/>
</dbReference>
<feature type="domain" description="Histidine kinase" evidence="16">
    <location>
        <begin position="246"/>
        <end position="448"/>
    </location>
</feature>